<comment type="caution">
    <text evidence="3">The sequence shown here is derived from an EMBL/GenBank/DDBJ whole genome shotgun (WGS) entry which is preliminary data.</text>
</comment>
<reference evidence="3 4" key="1">
    <citation type="journal article" date="2019" name="Environ. Microbiol.">
        <title>At the nexus of three kingdoms: the genome of the mycorrhizal fungus Gigaspora margarita provides insights into plant, endobacterial and fungal interactions.</title>
        <authorList>
            <person name="Venice F."/>
            <person name="Ghignone S."/>
            <person name="Salvioli di Fossalunga A."/>
            <person name="Amselem J."/>
            <person name="Novero M."/>
            <person name="Xianan X."/>
            <person name="Sedzielewska Toro K."/>
            <person name="Morin E."/>
            <person name="Lipzen A."/>
            <person name="Grigoriev I.V."/>
            <person name="Henrissat B."/>
            <person name="Martin F.M."/>
            <person name="Bonfante P."/>
        </authorList>
    </citation>
    <scope>NUCLEOTIDE SEQUENCE [LARGE SCALE GENOMIC DNA]</scope>
    <source>
        <strain evidence="3 4">BEG34</strain>
    </source>
</reference>
<evidence type="ECO:0000259" key="2">
    <source>
        <dbReference type="Pfam" id="PF00505"/>
    </source>
</evidence>
<protein>
    <submittedName>
        <fullName evidence="3">MATA-HMG</fullName>
    </submittedName>
</protein>
<dbReference type="EMBL" id="WTPW01002533">
    <property type="protein sequence ID" value="KAF0377937.1"/>
    <property type="molecule type" value="Genomic_DNA"/>
</dbReference>
<proteinExistence type="predicted"/>
<dbReference type="InterPro" id="IPR036910">
    <property type="entry name" value="HMG_box_dom_sf"/>
</dbReference>
<dbReference type="AlphaFoldDB" id="A0A8H3WZJ2"/>
<sequence>MTEFPNFNLELSCNLATMTIEPPLIQLPFPPTITANDIVQRRHHSRIRSKSPNAFFVYRKAFYDQLALSKQRYQMTYVSKLVSHYWKNETELVKTEYKRIADEVEVKLNEERIKDLVYSDTLSKPKRPPKKQKRIRKKYDCDNNKGEGSNTNNFNEQQNNSKLMESQIHIDQPTFNFYNVEFCYNDQLAIFLQQ</sequence>
<evidence type="ECO:0000313" key="3">
    <source>
        <dbReference type="EMBL" id="KAF0377937.1"/>
    </source>
</evidence>
<evidence type="ECO:0000313" key="4">
    <source>
        <dbReference type="Proteomes" id="UP000439903"/>
    </source>
</evidence>
<feature type="region of interest" description="Disordered" evidence="1">
    <location>
        <begin position="121"/>
        <end position="157"/>
    </location>
</feature>
<dbReference type="InterPro" id="IPR009071">
    <property type="entry name" value="HMG_box_dom"/>
</dbReference>
<dbReference type="Proteomes" id="UP000439903">
    <property type="component" value="Unassembled WGS sequence"/>
</dbReference>
<dbReference type="SUPFAM" id="SSF47095">
    <property type="entry name" value="HMG-box"/>
    <property type="match status" value="1"/>
</dbReference>
<dbReference type="Pfam" id="PF00505">
    <property type="entry name" value="HMG_box"/>
    <property type="match status" value="1"/>
</dbReference>
<organism evidence="3 4">
    <name type="scientific">Gigaspora margarita</name>
    <dbReference type="NCBI Taxonomy" id="4874"/>
    <lineage>
        <taxon>Eukaryota</taxon>
        <taxon>Fungi</taxon>
        <taxon>Fungi incertae sedis</taxon>
        <taxon>Mucoromycota</taxon>
        <taxon>Glomeromycotina</taxon>
        <taxon>Glomeromycetes</taxon>
        <taxon>Diversisporales</taxon>
        <taxon>Gigasporaceae</taxon>
        <taxon>Gigaspora</taxon>
    </lineage>
</organism>
<name>A0A8H3WZJ2_GIGMA</name>
<feature type="domain" description="HMG box" evidence="2">
    <location>
        <begin position="50"/>
        <end position="108"/>
    </location>
</feature>
<feature type="compositionally biased region" description="Basic residues" evidence="1">
    <location>
        <begin position="124"/>
        <end position="137"/>
    </location>
</feature>
<evidence type="ECO:0000256" key="1">
    <source>
        <dbReference type="SAM" id="MobiDB-lite"/>
    </source>
</evidence>
<keyword evidence="4" id="KW-1185">Reference proteome</keyword>
<accession>A0A8H3WZJ2</accession>
<dbReference type="Gene3D" id="1.10.30.10">
    <property type="entry name" value="High mobility group box domain"/>
    <property type="match status" value="1"/>
</dbReference>
<dbReference type="OrthoDB" id="6247875at2759"/>
<gene>
    <name evidence="3" type="ORF">F8M41_012494</name>
</gene>